<feature type="compositionally biased region" description="Low complexity" evidence="1">
    <location>
        <begin position="20"/>
        <end position="36"/>
    </location>
</feature>
<protein>
    <submittedName>
        <fullName evidence="2">Uncharacterized protein</fullName>
    </submittedName>
</protein>
<sequence length="246" mass="27400">MSLNQSFVNYAATDKKRNFNPSSNQGGYNNNNNSNKGGDENRNRGRNRYSPYPQSNKPTCQICRKYGHVVDVCYQSDHYKGYWCLSSLGQIFISLHVCFNEHDFPYLELSTINKNPTPTTLDTIFSWLPITQKHIPLPSYDPSTPSPVISPLSPSTQSTLTWSTSSPSTSSPISPSTPLSNRNSPSSSQTNTITSLPTNIHPMTTKAKADISKPRQFYGCLAQLPTSHDWSQLERTSYHEAASSLV</sequence>
<feature type="region of interest" description="Disordered" evidence="1">
    <location>
        <begin position="14"/>
        <end position="53"/>
    </location>
</feature>
<keyword evidence="3" id="KW-1185">Reference proteome</keyword>
<dbReference type="EMBL" id="OZ021745">
    <property type="protein sequence ID" value="CAK9313692.1"/>
    <property type="molecule type" value="Genomic_DNA"/>
</dbReference>
<proteinExistence type="predicted"/>
<evidence type="ECO:0000313" key="2">
    <source>
        <dbReference type="EMBL" id="CAK9313692.1"/>
    </source>
</evidence>
<feature type="compositionally biased region" description="Low complexity" evidence="1">
    <location>
        <begin position="150"/>
        <end position="180"/>
    </location>
</feature>
<gene>
    <name evidence="2" type="ORF">CITCOLO1_LOCUS5420</name>
</gene>
<name>A0ABP0Y134_9ROSI</name>
<evidence type="ECO:0000256" key="1">
    <source>
        <dbReference type="SAM" id="MobiDB-lite"/>
    </source>
</evidence>
<feature type="compositionally biased region" description="Polar residues" evidence="1">
    <location>
        <begin position="181"/>
        <end position="199"/>
    </location>
</feature>
<dbReference type="Proteomes" id="UP001642487">
    <property type="component" value="Chromosome 11"/>
</dbReference>
<organism evidence="2 3">
    <name type="scientific">Citrullus colocynthis</name>
    <name type="common">colocynth</name>
    <dbReference type="NCBI Taxonomy" id="252529"/>
    <lineage>
        <taxon>Eukaryota</taxon>
        <taxon>Viridiplantae</taxon>
        <taxon>Streptophyta</taxon>
        <taxon>Embryophyta</taxon>
        <taxon>Tracheophyta</taxon>
        <taxon>Spermatophyta</taxon>
        <taxon>Magnoliopsida</taxon>
        <taxon>eudicotyledons</taxon>
        <taxon>Gunneridae</taxon>
        <taxon>Pentapetalae</taxon>
        <taxon>rosids</taxon>
        <taxon>fabids</taxon>
        <taxon>Cucurbitales</taxon>
        <taxon>Cucurbitaceae</taxon>
        <taxon>Benincaseae</taxon>
        <taxon>Citrullus</taxon>
    </lineage>
</organism>
<reference evidence="2 3" key="1">
    <citation type="submission" date="2024-03" db="EMBL/GenBank/DDBJ databases">
        <authorList>
            <person name="Gkanogiannis A."/>
            <person name="Becerra Lopez-Lavalle L."/>
        </authorList>
    </citation>
    <scope>NUCLEOTIDE SEQUENCE [LARGE SCALE GENOMIC DNA]</scope>
</reference>
<feature type="region of interest" description="Disordered" evidence="1">
    <location>
        <begin position="139"/>
        <end position="199"/>
    </location>
</feature>
<accession>A0ABP0Y134</accession>
<evidence type="ECO:0000313" key="3">
    <source>
        <dbReference type="Proteomes" id="UP001642487"/>
    </source>
</evidence>